<evidence type="ECO:0000313" key="2">
    <source>
        <dbReference type="EMBL" id="NOV43254.1"/>
    </source>
</evidence>
<feature type="chain" id="PRO_5026835845" evidence="1">
    <location>
        <begin position="16"/>
        <end position="80"/>
    </location>
</feature>
<accession>A0A6M2DBL0</accession>
<organism evidence="2">
    <name type="scientific">Rhipicephalus microplus</name>
    <name type="common">Cattle tick</name>
    <name type="synonym">Boophilus microplus</name>
    <dbReference type="NCBI Taxonomy" id="6941"/>
    <lineage>
        <taxon>Eukaryota</taxon>
        <taxon>Metazoa</taxon>
        <taxon>Ecdysozoa</taxon>
        <taxon>Arthropoda</taxon>
        <taxon>Chelicerata</taxon>
        <taxon>Arachnida</taxon>
        <taxon>Acari</taxon>
        <taxon>Parasitiformes</taxon>
        <taxon>Ixodida</taxon>
        <taxon>Ixodoidea</taxon>
        <taxon>Ixodidae</taxon>
        <taxon>Rhipicephalinae</taxon>
        <taxon>Rhipicephalus</taxon>
        <taxon>Boophilus</taxon>
    </lineage>
</organism>
<reference evidence="2" key="1">
    <citation type="submission" date="2019-09" db="EMBL/GenBank/DDBJ databases">
        <title>Organ-specific transcriptomic study of the physiology of the cattle tick, Rhipicephalus microplus.</title>
        <authorList>
            <person name="Tirloni L."/>
            <person name="Braz G."/>
            <person name="Gandara A.C.P."/>
            <person name="Sabadin G.A."/>
            <person name="da Silva R.M."/>
            <person name="Guizzo M.G."/>
            <person name="Machado J.A."/>
            <person name="Costa E.P."/>
            <person name="Gomes H.F."/>
            <person name="Moraes J."/>
            <person name="Mota M.B.S."/>
            <person name="Mesquita R.D."/>
            <person name="Alvarenga P.H."/>
            <person name="Alves F."/>
            <person name="Seixas A."/>
            <person name="da Fonseca R.N."/>
            <person name="Fogaca A."/>
            <person name="Logullo C."/>
            <person name="Tanaka A."/>
            <person name="Daffre S."/>
            <person name="Termignoni C."/>
            <person name="Vaz I.S.Jr."/>
            <person name="Oliveira P.L."/>
            <person name="Ribeiro J.M."/>
        </authorList>
    </citation>
    <scope>NUCLEOTIDE SEQUENCE</scope>
    <source>
        <strain evidence="2">Porto Alegre</strain>
    </source>
</reference>
<evidence type="ECO:0000256" key="1">
    <source>
        <dbReference type="SAM" id="SignalP"/>
    </source>
</evidence>
<dbReference type="EMBL" id="GHWJ01010517">
    <property type="protein sequence ID" value="NOV43254.1"/>
    <property type="molecule type" value="Transcribed_RNA"/>
</dbReference>
<proteinExistence type="predicted"/>
<protein>
    <submittedName>
        <fullName evidence="2">Putative secreted protein</fullName>
    </submittedName>
</protein>
<keyword evidence="1" id="KW-0732">Signal</keyword>
<dbReference type="AlphaFoldDB" id="A0A6M2DBL0"/>
<sequence length="80" mass="8827">MLLLFLCGVLHRVSSGSVRKQESDTLPSFHHDSHALQPAAMVSGYPFLFQARASCRGRDGLFSCIRRIPCANICRSVIGH</sequence>
<name>A0A6M2DBL0_RHIMP</name>
<feature type="signal peptide" evidence="1">
    <location>
        <begin position="1"/>
        <end position="15"/>
    </location>
</feature>